<dbReference type="AlphaFoldDB" id="A0A368XXT3"/>
<dbReference type="SUPFAM" id="SSF51735">
    <property type="entry name" value="NAD(P)-binding Rossmann-fold domains"/>
    <property type="match status" value="1"/>
</dbReference>
<dbReference type="PRINTS" id="PR00081">
    <property type="entry name" value="GDHRDH"/>
</dbReference>
<dbReference type="InterPro" id="IPR036291">
    <property type="entry name" value="NAD(P)-bd_dom_sf"/>
</dbReference>
<dbReference type="Pfam" id="PF00106">
    <property type="entry name" value="adh_short"/>
    <property type="match status" value="1"/>
</dbReference>
<comment type="caution">
    <text evidence="3">The sequence shown here is derived from an EMBL/GenBank/DDBJ whole genome shotgun (WGS) entry which is preliminary data.</text>
</comment>
<proteinExistence type="inferred from homology"/>
<evidence type="ECO:0000256" key="2">
    <source>
        <dbReference type="RuleBase" id="RU000363"/>
    </source>
</evidence>
<sequence>MENKKVIFITGATRGIGRNMALYFARENYIVVGSGRNEDKLNEVREEILKISGDHRMITMDVTDEQDIKDAVKYTIDAFGKIDVWVNNAGSFQAIGPTWEVNTEDFKNDLTTNIIGTFNCTHHVVPVMLQQQFGKIINIVGGGTIGTFKYGNGYGVSKTAIARFTENLSAELEDTNVDTYALDPGLNDTDMTRYQRDSKVGQSYLSGIEKLFEDEIDVKPDVAPAWVLNMAEDKVTEFKGRIISVYDQLEELKEFAENTKEEDYYQLRLKK</sequence>
<gene>
    <name evidence="3" type="ORF">DFR57_105130</name>
</gene>
<dbReference type="Gene3D" id="3.40.50.720">
    <property type="entry name" value="NAD(P)-binding Rossmann-like Domain"/>
    <property type="match status" value="1"/>
</dbReference>
<dbReference type="OrthoDB" id="5786478at2"/>
<dbReference type="PRINTS" id="PR00080">
    <property type="entry name" value="SDRFAMILY"/>
</dbReference>
<reference evidence="3 4" key="1">
    <citation type="submission" date="2018-07" db="EMBL/GenBank/DDBJ databases">
        <title>Genomic Encyclopedia of Type Strains, Phase IV (KMG-IV): sequencing the most valuable type-strain genomes for metagenomic binning, comparative biology and taxonomic classification.</title>
        <authorList>
            <person name="Goeker M."/>
        </authorList>
    </citation>
    <scope>NUCLEOTIDE SEQUENCE [LARGE SCALE GENOMIC DNA]</scope>
    <source>
        <strain evidence="3 4">DSM 27696</strain>
    </source>
</reference>
<comment type="similarity">
    <text evidence="1 2">Belongs to the short-chain dehydrogenases/reductases (SDR) family.</text>
</comment>
<dbReference type="RefSeq" id="WP_114352500.1">
    <property type="nucleotide sequence ID" value="NZ_QPJJ01000005.1"/>
</dbReference>
<protein>
    <recommendedName>
        <fullName evidence="5">3-oxoacyl-[acyl-carrier protein] reductase</fullName>
    </recommendedName>
</protein>
<evidence type="ECO:0000313" key="4">
    <source>
        <dbReference type="Proteomes" id="UP000252585"/>
    </source>
</evidence>
<evidence type="ECO:0000313" key="3">
    <source>
        <dbReference type="EMBL" id="RCW71946.1"/>
    </source>
</evidence>
<dbReference type="GO" id="GO:0016616">
    <property type="term" value="F:oxidoreductase activity, acting on the CH-OH group of donors, NAD or NADP as acceptor"/>
    <property type="evidence" value="ECO:0007669"/>
    <property type="project" value="TreeGrafter"/>
</dbReference>
<organism evidence="3 4">
    <name type="scientific">Saliterribacillus persicus</name>
    <dbReference type="NCBI Taxonomy" id="930114"/>
    <lineage>
        <taxon>Bacteria</taxon>
        <taxon>Bacillati</taxon>
        <taxon>Bacillota</taxon>
        <taxon>Bacilli</taxon>
        <taxon>Bacillales</taxon>
        <taxon>Bacillaceae</taxon>
        <taxon>Saliterribacillus</taxon>
    </lineage>
</organism>
<keyword evidence="4" id="KW-1185">Reference proteome</keyword>
<dbReference type="PANTHER" id="PTHR42760">
    <property type="entry name" value="SHORT-CHAIN DEHYDROGENASES/REDUCTASES FAMILY MEMBER"/>
    <property type="match status" value="1"/>
</dbReference>
<evidence type="ECO:0000256" key="1">
    <source>
        <dbReference type="ARBA" id="ARBA00006484"/>
    </source>
</evidence>
<accession>A0A368XXT3</accession>
<dbReference type="CDD" id="cd05233">
    <property type="entry name" value="SDR_c"/>
    <property type="match status" value="1"/>
</dbReference>
<name>A0A368XXT3_9BACI</name>
<dbReference type="EMBL" id="QPJJ01000005">
    <property type="protein sequence ID" value="RCW71946.1"/>
    <property type="molecule type" value="Genomic_DNA"/>
</dbReference>
<dbReference type="InterPro" id="IPR002347">
    <property type="entry name" value="SDR_fam"/>
</dbReference>
<dbReference type="Proteomes" id="UP000252585">
    <property type="component" value="Unassembled WGS sequence"/>
</dbReference>
<evidence type="ECO:0008006" key="5">
    <source>
        <dbReference type="Google" id="ProtNLM"/>
    </source>
</evidence>